<comment type="caution">
    <text evidence="4">The sequence shown here is derived from an EMBL/GenBank/DDBJ whole genome shotgun (WGS) entry which is preliminary data.</text>
</comment>
<dbReference type="OMA" id="MASPYRL"/>
<feature type="region of interest" description="Disordered" evidence="2">
    <location>
        <begin position="40"/>
        <end position="61"/>
    </location>
</feature>
<dbReference type="InterPro" id="IPR036291">
    <property type="entry name" value="NAD(P)-bd_dom_sf"/>
</dbReference>
<dbReference type="OrthoDB" id="514963at2759"/>
<dbReference type="Gene3D" id="3.40.50.720">
    <property type="entry name" value="NAD(P)-binding Rossmann-like Domain"/>
    <property type="match status" value="1"/>
</dbReference>
<evidence type="ECO:0000313" key="5">
    <source>
        <dbReference type="Proteomes" id="UP000091857"/>
    </source>
</evidence>
<feature type="domain" description="NAD(P)-binding" evidence="3">
    <location>
        <begin position="101"/>
        <end position="309"/>
    </location>
</feature>
<dbReference type="GO" id="GO:0009507">
    <property type="term" value="C:chloroplast"/>
    <property type="evidence" value="ECO:0000318"/>
    <property type="project" value="GO_Central"/>
</dbReference>
<gene>
    <name evidence="4" type="ORF">MANES_02G128600v8</name>
</gene>
<dbReference type="AlphaFoldDB" id="A0A2C9WDE7"/>
<reference evidence="5" key="1">
    <citation type="journal article" date="2016" name="Nat. Biotechnol.">
        <title>Sequencing wild and cultivated cassava and related species reveals extensive interspecific hybridization and genetic diversity.</title>
        <authorList>
            <person name="Bredeson J.V."/>
            <person name="Lyons J.B."/>
            <person name="Prochnik S.E."/>
            <person name="Wu G.A."/>
            <person name="Ha C.M."/>
            <person name="Edsinger-Gonzales E."/>
            <person name="Grimwood J."/>
            <person name="Schmutz J."/>
            <person name="Rabbi I.Y."/>
            <person name="Egesi C."/>
            <person name="Nauluvula P."/>
            <person name="Lebot V."/>
            <person name="Ndunguru J."/>
            <person name="Mkamilo G."/>
            <person name="Bart R.S."/>
            <person name="Setter T.L."/>
            <person name="Gleadow R.M."/>
            <person name="Kulakow P."/>
            <person name="Ferguson M.E."/>
            <person name="Rounsley S."/>
            <person name="Rokhsar D.S."/>
        </authorList>
    </citation>
    <scope>NUCLEOTIDE SEQUENCE [LARGE SCALE GENOMIC DNA]</scope>
    <source>
        <strain evidence="5">cv. AM560-2</strain>
    </source>
</reference>
<feature type="coiled-coil region" evidence="1">
    <location>
        <begin position="353"/>
        <end position="415"/>
    </location>
</feature>
<dbReference type="PANTHER" id="PTHR47711:SF2">
    <property type="entry name" value="PROTEIN PLASTID TRANSCRIPTIONALLY ACTIVE 16, CHLOROPLASTIC"/>
    <property type="match status" value="1"/>
</dbReference>
<evidence type="ECO:0000313" key="4">
    <source>
        <dbReference type="EMBL" id="OAY57838.1"/>
    </source>
</evidence>
<dbReference type="EMBL" id="CM004388">
    <property type="protein sequence ID" value="OAY57838.1"/>
    <property type="molecule type" value="Genomic_DNA"/>
</dbReference>
<dbReference type="Gramene" id="Manes.02G128600.1.v8.1">
    <property type="protein sequence ID" value="Manes.02G128600.1.v8.1.CDS"/>
    <property type="gene ID" value="Manes.02G128600.v8.1"/>
</dbReference>
<sequence length="514" mass="55526">MAPTLTSNSFLLNSTPRSRHTLIIPRLGVFAKRAGPFSPFQLGKPKDDSASETNGSDNSSPFSFNFGKVPDVKSLIPVVSEPASGFSFPRRKDPGTVFVAGATGQVGIRIAQTLLREGFSVRAGVPELEAAQELARFAADYKIISKEQSRRLNAVQSTFEDAESIAKAIGNASKVVVTIGRAENGLTSEVSTSDALQVIQAAQLTGVGHVAIIYDSNTANSSTYNVLDGFTSFFNNLFSQSQQLTIPEFLQKVIETDISYTFIKTSLTEDFSPESSYNVVVSAEGITGSNDYKVAKSRIATIVADVFSNTAVTENKVVEIFTDPSAPSRTVDELFSAIPEDGRRKAYAETLAKAKAEEEASVAAEKARKAADATKKLEEEVKKFSEQEAKANVLAEEAQEKADAAGTSIENLLSRAKDIRTGFSWEKLSTQIATAVQTTNGEKPKVQIATVRGQAKARSLPVQKAAVKRPTPKFPALKPRKETKPKAEETESKAEVKKLFGGLFQQETIYVDDE</sequence>
<evidence type="ECO:0000259" key="3">
    <source>
        <dbReference type="Pfam" id="PF13460"/>
    </source>
</evidence>
<evidence type="ECO:0000256" key="1">
    <source>
        <dbReference type="SAM" id="Coils"/>
    </source>
</evidence>
<dbReference type="STRING" id="3983.A0A2C9WDE7"/>
<evidence type="ECO:0000256" key="2">
    <source>
        <dbReference type="SAM" id="MobiDB-lite"/>
    </source>
</evidence>
<keyword evidence="5" id="KW-1185">Reference proteome</keyword>
<dbReference type="InterPro" id="IPR016040">
    <property type="entry name" value="NAD(P)-bd_dom"/>
</dbReference>
<dbReference type="PANTHER" id="PTHR47711">
    <property type="entry name" value="PROTEIN PLASTID TRANSCRIPTIONALLY ACTIVE 16, CHLOROPLASTIC"/>
    <property type="match status" value="1"/>
</dbReference>
<name>A0A2C9WDE7_MANES</name>
<dbReference type="Pfam" id="PF13460">
    <property type="entry name" value="NAD_binding_10"/>
    <property type="match status" value="1"/>
</dbReference>
<organism evidence="4 5">
    <name type="scientific">Manihot esculenta</name>
    <name type="common">Cassava</name>
    <name type="synonym">Jatropha manihot</name>
    <dbReference type="NCBI Taxonomy" id="3983"/>
    <lineage>
        <taxon>Eukaryota</taxon>
        <taxon>Viridiplantae</taxon>
        <taxon>Streptophyta</taxon>
        <taxon>Embryophyta</taxon>
        <taxon>Tracheophyta</taxon>
        <taxon>Spermatophyta</taxon>
        <taxon>Magnoliopsida</taxon>
        <taxon>eudicotyledons</taxon>
        <taxon>Gunneridae</taxon>
        <taxon>Pentapetalae</taxon>
        <taxon>rosids</taxon>
        <taxon>fabids</taxon>
        <taxon>Malpighiales</taxon>
        <taxon>Euphorbiaceae</taxon>
        <taxon>Crotonoideae</taxon>
        <taxon>Manihoteae</taxon>
        <taxon>Manihot</taxon>
    </lineage>
</organism>
<dbReference type="Proteomes" id="UP000091857">
    <property type="component" value="Chromosome 2"/>
</dbReference>
<dbReference type="SUPFAM" id="SSF51735">
    <property type="entry name" value="NAD(P)-binding Rossmann-fold domains"/>
    <property type="match status" value="1"/>
</dbReference>
<accession>A0A2C9WDE7</accession>
<feature type="compositionally biased region" description="Basic and acidic residues" evidence="2">
    <location>
        <begin position="479"/>
        <end position="492"/>
    </location>
</feature>
<proteinExistence type="predicted"/>
<feature type="compositionally biased region" description="Polar residues" evidence="2">
    <location>
        <begin position="51"/>
        <end position="61"/>
    </location>
</feature>
<protein>
    <recommendedName>
        <fullName evidence="3">NAD(P)-binding domain-containing protein</fullName>
    </recommendedName>
</protein>
<keyword evidence="1" id="KW-0175">Coiled coil</keyword>
<feature type="region of interest" description="Disordered" evidence="2">
    <location>
        <begin position="459"/>
        <end position="492"/>
    </location>
</feature>